<organism evidence="4 5">
    <name type="scientific">Duncaniella freteri</name>
    <dbReference type="NCBI Taxonomy" id="2530391"/>
    <lineage>
        <taxon>Bacteria</taxon>
        <taxon>Pseudomonadati</taxon>
        <taxon>Bacteroidota</taxon>
        <taxon>Bacteroidia</taxon>
        <taxon>Bacteroidales</taxon>
        <taxon>Muribaculaceae</taxon>
        <taxon>Duncaniella</taxon>
    </lineage>
</organism>
<reference evidence="4 5" key="1">
    <citation type="submission" date="2019-02" db="EMBL/GenBank/DDBJ databases">
        <title>Isolation and identification of novel species under the genus Muribaculum.</title>
        <authorList>
            <person name="Miyake S."/>
            <person name="Ding Y."/>
            <person name="Low A."/>
            <person name="Soh M."/>
            <person name="Seedorf H."/>
        </authorList>
    </citation>
    <scope>NUCLEOTIDE SEQUENCE [LARGE SCALE GENOMIC DNA]</scope>
    <source>
        <strain evidence="4 5">TLL-A3</strain>
    </source>
</reference>
<dbReference type="Proteomes" id="UP000297635">
    <property type="component" value="Unassembled WGS sequence"/>
</dbReference>
<gene>
    <name evidence="4" type="ORF">EZ315_10505</name>
</gene>
<dbReference type="GO" id="GO:0016787">
    <property type="term" value="F:hydrolase activity"/>
    <property type="evidence" value="ECO:0007669"/>
    <property type="project" value="UniProtKB-KW"/>
</dbReference>
<dbReference type="AlphaFoldDB" id="A0A4Z0V438"/>
<dbReference type="Gene3D" id="3.40.50.1820">
    <property type="entry name" value="alpha/beta hydrolase"/>
    <property type="match status" value="1"/>
</dbReference>
<name>A0A4Z0V438_9BACT</name>
<sequence>MSAVVAVCRIVTAAVLLSCFSGYAYAQDSDKESMGMQADRFLEGMPSGMQQRQAAAIRKAIAGDSRDLQSVRSSRNAVPQLSDNVRTVMLTPSLRLYEPIVCSDSKQLPLLIYFHGGGWTFGSLNSCGRFCDAMAASGKMKVLAVDYRLAPEHPFPKGLDDCVDAIEYAVRNSNRLNIDPAHISVGGDSSGGNLAIASALSDRCVGMIESLVLFYPVTKAFADNSLSWKKYGEGYGLDAEIMDVFNRAYAGDVDPYDERISVGMCDSKMLERIPRTLLVAAGRDILCDQGKEFAAKVGSRIIRIEFPDAVHLFITVPGQDKAFGESVSLATDFILNR</sequence>
<keyword evidence="1 4" id="KW-0378">Hydrolase</keyword>
<protein>
    <submittedName>
        <fullName evidence="4">Alpha/beta hydrolase</fullName>
    </submittedName>
</protein>
<dbReference type="InterPro" id="IPR013094">
    <property type="entry name" value="AB_hydrolase_3"/>
</dbReference>
<feature type="domain" description="Alpha/beta hydrolase fold-3" evidence="3">
    <location>
        <begin position="111"/>
        <end position="314"/>
    </location>
</feature>
<proteinExistence type="predicted"/>
<evidence type="ECO:0000256" key="1">
    <source>
        <dbReference type="ARBA" id="ARBA00022801"/>
    </source>
</evidence>
<comment type="caution">
    <text evidence="4">The sequence shown here is derived from an EMBL/GenBank/DDBJ whole genome shotgun (WGS) entry which is preliminary data.</text>
</comment>
<keyword evidence="2" id="KW-0732">Signal</keyword>
<dbReference type="InterPro" id="IPR050300">
    <property type="entry name" value="GDXG_lipolytic_enzyme"/>
</dbReference>
<dbReference type="RefSeq" id="WP_135472034.1">
    <property type="nucleotide sequence ID" value="NZ_CASJDB010000030.1"/>
</dbReference>
<dbReference type="EMBL" id="SJSA01000002">
    <property type="protein sequence ID" value="TGG36295.1"/>
    <property type="molecule type" value="Genomic_DNA"/>
</dbReference>
<feature type="signal peptide" evidence="2">
    <location>
        <begin position="1"/>
        <end position="26"/>
    </location>
</feature>
<dbReference type="InterPro" id="IPR029058">
    <property type="entry name" value="AB_hydrolase_fold"/>
</dbReference>
<dbReference type="SUPFAM" id="SSF53474">
    <property type="entry name" value="alpha/beta-Hydrolases"/>
    <property type="match status" value="1"/>
</dbReference>
<feature type="chain" id="PRO_5021233466" evidence="2">
    <location>
        <begin position="27"/>
        <end position="337"/>
    </location>
</feature>
<evidence type="ECO:0000259" key="3">
    <source>
        <dbReference type="Pfam" id="PF07859"/>
    </source>
</evidence>
<dbReference type="PANTHER" id="PTHR48081">
    <property type="entry name" value="AB HYDROLASE SUPERFAMILY PROTEIN C4A8.06C"/>
    <property type="match status" value="1"/>
</dbReference>
<dbReference type="Pfam" id="PF07859">
    <property type="entry name" value="Abhydrolase_3"/>
    <property type="match status" value="1"/>
</dbReference>
<evidence type="ECO:0000256" key="2">
    <source>
        <dbReference type="SAM" id="SignalP"/>
    </source>
</evidence>
<keyword evidence="5" id="KW-1185">Reference proteome</keyword>
<dbReference type="PANTHER" id="PTHR48081:SF8">
    <property type="entry name" value="ALPHA_BETA HYDROLASE FOLD-3 DOMAIN-CONTAINING PROTEIN-RELATED"/>
    <property type="match status" value="1"/>
</dbReference>
<evidence type="ECO:0000313" key="5">
    <source>
        <dbReference type="Proteomes" id="UP000297635"/>
    </source>
</evidence>
<evidence type="ECO:0000313" key="4">
    <source>
        <dbReference type="EMBL" id="TGG36295.1"/>
    </source>
</evidence>
<accession>A0A4Z0V438</accession>